<sequence>MAASRLSLRKKVILALISLVLLFGAYFILFPYGSRVAGQLLKSLIAQQTSEQYTIDFEAINLHPLRKELRLEKFKLKPTTTETTNGNERWYEVTIPTLEIKLSALLEVYLSRALSFERIHITDPVITLYRTGNNLKEANISLETGDLYQLISGYLSHFSIDSLGIANASFEYLQQDSASLVLLRDIDFRIKNLLIDSTGSQDKFLFTDEIYLSLTDQSFHLKDSIHELTFDQFSISTNTGDISFRDLKVFPKKSSQAPLKAQYLITVPELNFRGLDFLNYYNKNELILDSVRLYHPTFTLHKSPQKKTDNKTELPHLLSELFDNARIGKVYIDDGKLALYSPHTDTPTVFAEHIHCMLQDVRLDSANLTYNKKQYFENARVYAENIAFHPANSPHIRFKTLDINSLEKSLIADSLVVSSSPTSNNEIEAYLPHTKAVGIDFMNLWLYEDLSVDTLMVYRPVVKASLDTSSQTPLPLRHVSVHVAQLFEGDFEIFHPKGNGKVEEFSMALTSITYQKDTLSKFQWKLSAADSRNIYLQIGTTETEISGLTAGDQLRSLTLDNVRIAPGTDRHPIHIKSVNLSGFEMERWKNQGFVAFDTLGIIQPTVAIDLQQESSNTNLKPYLNALAHHLAFDQVRLSHGEFRLFKDDQLFSHLDSLEFTLTSFHYDSLLDEYFTGIDMHVDSFHIVLPEANHELYGRSISISQNDSTLDLINLAVTPLQSDSSLTNLRLYTEELELHHLDFHQLINTGKIHFVNGQITRPQAQLHLFQKPGNPQTTGITKEWLKFETFKILNGQIDLHQPANGLGITSKDLTLAINHLDLTNDSLFLFAKSYQVESPHTAFKTESMTDSLRIDHLHAHTGTGYFEFSNIHLEQPGFIDLKLPHSRVTGLDVKALKRNKSLNLDSLHLDNPQVVFHLNRSQKQQNNIPNIQLKHLNLKGADLWVLHPTLNLGDSMHLADADLSLDRLILSPEQKPSSLSDLFTNLKLSGNKLYYNLPDSLFALSLDKFQLNQNEETLALNKLALVPLYNKGEFQSQINYQQDWFDAIIPQLTVKGLNLDTLVFQKALKINHIDIRSPYLDTHRDKRLPMPSEVYKPLPQQALRQAPWPLHIDSVTIHDAYIAHTEFAPKSEYPGKIYFKNLHAELNNITNRPGKDHYMHLHATGTLMESGNLMVASSYHLTDTTNSFTFTGEVKSMDLKELNQFLEPTAFVKVRDGHNERITFTFEANEDYAVGKMKFYYDDLKIGVLSKESYDTKGLGSSLKSFFANTFVVNTRNPHFLFVRNGDIFHERNHNKSVFNYWAKSVLSGVISSIGAKNTRKEIRQQNDEIRAKYDALDNK</sequence>
<accession>A0A3D9L2C3</accession>
<keyword evidence="1" id="KW-0812">Transmembrane</keyword>
<gene>
    <name evidence="2" type="ORF">C7460_112145</name>
</gene>
<reference evidence="2 3" key="1">
    <citation type="submission" date="2018-07" db="EMBL/GenBank/DDBJ databases">
        <title>Genomic Encyclopedia of Type Strains, Phase IV (KMG-IV): sequencing the most valuable type-strain genomes for metagenomic binning, comparative biology and taxonomic classification.</title>
        <authorList>
            <person name="Goeker M."/>
        </authorList>
    </citation>
    <scope>NUCLEOTIDE SEQUENCE [LARGE SCALE GENOMIC DNA]</scope>
    <source>
        <strain evidence="2 3">DSM 4134</strain>
    </source>
</reference>
<dbReference type="OrthoDB" id="610933at2"/>
<dbReference type="Proteomes" id="UP000256779">
    <property type="component" value="Unassembled WGS sequence"/>
</dbReference>
<evidence type="ECO:0000313" key="3">
    <source>
        <dbReference type="Proteomes" id="UP000256779"/>
    </source>
</evidence>
<protein>
    <submittedName>
        <fullName evidence="2">Uncharacterized protein DUF748</fullName>
    </submittedName>
</protein>
<proteinExistence type="predicted"/>
<dbReference type="EMBL" id="QREG01000012">
    <property type="protein sequence ID" value="RED97534.1"/>
    <property type="molecule type" value="Genomic_DNA"/>
</dbReference>
<keyword evidence="1" id="KW-0472">Membrane</keyword>
<evidence type="ECO:0000313" key="2">
    <source>
        <dbReference type="EMBL" id="RED97534.1"/>
    </source>
</evidence>
<keyword evidence="1" id="KW-1133">Transmembrane helix</keyword>
<evidence type="ECO:0000256" key="1">
    <source>
        <dbReference type="SAM" id="Phobius"/>
    </source>
</evidence>
<organism evidence="2 3">
    <name type="scientific">Marinoscillum furvescens DSM 4134</name>
    <dbReference type="NCBI Taxonomy" id="1122208"/>
    <lineage>
        <taxon>Bacteria</taxon>
        <taxon>Pseudomonadati</taxon>
        <taxon>Bacteroidota</taxon>
        <taxon>Cytophagia</taxon>
        <taxon>Cytophagales</taxon>
        <taxon>Reichenbachiellaceae</taxon>
        <taxon>Marinoscillum</taxon>
    </lineage>
</organism>
<dbReference type="RefSeq" id="WP_115868687.1">
    <property type="nucleotide sequence ID" value="NZ_QREG01000012.1"/>
</dbReference>
<name>A0A3D9L2C3_MARFU</name>
<comment type="caution">
    <text evidence="2">The sequence shown here is derived from an EMBL/GenBank/DDBJ whole genome shotgun (WGS) entry which is preliminary data.</text>
</comment>
<keyword evidence="3" id="KW-1185">Reference proteome</keyword>
<feature type="transmembrane region" description="Helical" evidence="1">
    <location>
        <begin position="12"/>
        <end position="33"/>
    </location>
</feature>